<accession>A0ABQ1ZWK8</accession>
<feature type="transmembrane region" description="Helical" evidence="7">
    <location>
        <begin position="205"/>
        <end position="223"/>
    </location>
</feature>
<feature type="transmembrane region" description="Helical" evidence="7">
    <location>
        <begin position="138"/>
        <end position="162"/>
    </location>
</feature>
<proteinExistence type="predicted"/>
<keyword evidence="6 7" id="KW-0472">Membrane</keyword>
<keyword evidence="3" id="KW-1003">Cell membrane</keyword>
<dbReference type="InterPro" id="IPR020846">
    <property type="entry name" value="MFS_dom"/>
</dbReference>
<dbReference type="PROSITE" id="PS50850">
    <property type="entry name" value="MFS"/>
    <property type="match status" value="1"/>
</dbReference>
<evidence type="ECO:0000256" key="2">
    <source>
        <dbReference type="ARBA" id="ARBA00022448"/>
    </source>
</evidence>
<dbReference type="Proteomes" id="UP000605427">
    <property type="component" value="Unassembled WGS sequence"/>
</dbReference>
<dbReference type="Pfam" id="PF07690">
    <property type="entry name" value="MFS_1"/>
    <property type="match status" value="1"/>
</dbReference>
<feature type="transmembrane region" description="Helical" evidence="7">
    <location>
        <begin position="12"/>
        <end position="33"/>
    </location>
</feature>
<evidence type="ECO:0000259" key="8">
    <source>
        <dbReference type="PROSITE" id="PS50850"/>
    </source>
</evidence>
<comment type="caution">
    <text evidence="9">The sequence shown here is derived from an EMBL/GenBank/DDBJ whole genome shotgun (WGS) entry which is preliminary data.</text>
</comment>
<comment type="subcellular location">
    <subcellularLocation>
        <location evidence="1">Cell membrane</location>
        <topology evidence="1">Multi-pass membrane protein</topology>
    </subcellularLocation>
</comment>
<feature type="transmembrane region" description="Helical" evidence="7">
    <location>
        <begin position="104"/>
        <end position="126"/>
    </location>
</feature>
<dbReference type="PANTHER" id="PTHR43124:SF3">
    <property type="entry name" value="CHLORAMPHENICOL EFFLUX PUMP RV0191"/>
    <property type="match status" value="1"/>
</dbReference>
<feature type="transmembrane region" description="Helical" evidence="7">
    <location>
        <begin position="243"/>
        <end position="266"/>
    </location>
</feature>
<dbReference type="CDD" id="cd17324">
    <property type="entry name" value="MFS_NepI_like"/>
    <property type="match status" value="1"/>
</dbReference>
<dbReference type="PANTHER" id="PTHR43124">
    <property type="entry name" value="PURINE EFFLUX PUMP PBUE"/>
    <property type="match status" value="1"/>
</dbReference>
<dbReference type="InterPro" id="IPR050189">
    <property type="entry name" value="MFS_Efflux_Transporters"/>
</dbReference>
<evidence type="ECO:0000256" key="3">
    <source>
        <dbReference type="ARBA" id="ARBA00022475"/>
    </source>
</evidence>
<dbReference type="InterPro" id="IPR036259">
    <property type="entry name" value="MFS_trans_sf"/>
</dbReference>
<dbReference type="Gene3D" id="1.20.1250.20">
    <property type="entry name" value="MFS general substrate transporter like domains"/>
    <property type="match status" value="1"/>
</dbReference>
<keyword evidence="2" id="KW-0813">Transport</keyword>
<evidence type="ECO:0000313" key="10">
    <source>
        <dbReference type="Proteomes" id="UP000605427"/>
    </source>
</evidence>
<feature type="transmembrane region" description="Helical" evidence="7">
    <location>
        <begin position="297"/>
        <end position="316"/>
    </location>
</feature>
<feature type="transmembrane region" description="Helical" evidence="7">
    <location>
        <begin position="53"/>
        <end position="71"/>
    </location>
</feature>
<feature type="transmembrane region" description="Helical" evidence="7">
    <location>
        <begin position="168"/>
        <end position="185"/>
    </location>
</feature>
<protein>
    <submittedName>
        <fullName evidence="9">MFS transporter</fullName>
    </submittedName>
</protein>
<name>A0ABQ1ZWK8_9BACL</name>
<keyword evidence="4 7" id="KW-0812">Transmembrane</keyword>
<dbReference type="RefSeq" id="WP_172243810.1">
    <property type="nucleotide sequence ID" value="NZ_BMDD01000003.1"/>
</dbReference>
<feature type="transmembrane region" description="Helical" evidence="7">
    <location>
        <begin position="361"/>
        <end position="381"/>
    </location>
</feature>
<feature type="transmembrane region" description="Helical" evidence="7">
    <location>
        <begin position="78"/>
        <end position="98"/>
    </location>
</feature>
<gene>
    <name evidence="9" type="ORF">GCM10007362_24990</name>
</gene>
<evidence type="ECO:0000256" key="4">
    <source>
        <dbReference type="ARBA" id="ARBA00022692"/>
    </source>
</evidence>
<evidence type="ECO:0000256" key="1">
    <source>
        <dbReference type="ARBA" id="ARBA00004651"/>
    </source>
</evidence>
<dbReference type="InterPro" id="IPR011701">
    <property type="entry name" value="MFS"/>
</dbReference>
<feature type="transmembrane region" description="Helical" evidence="7">
    <location>
        <begin position="337"/>
        <end position="355"/>
    </location>
</feature>
<keyword evidence="5 7" id="KW-1133">Transmembrane helix</keyword>
<reference evidence="10" key="1">
    <citation type="journal article" date="2019" name="Int. J. Syst. Evol. Microbiol.">
        <title>The Global Catalogue of Microorganisms (GCM) 10K type strain sequencing project: providing services to taxonomists for standard genome sequencing and annotation.</title>
        <authorList>
            <consortium name="The Broad Institute Genomics Platform"/>
            <consortium name="The Broad Institute Genome Sequencing Center for Infectious Disease"/>
            <person name="Wu L."/>
            <person name="Ma J."/>
        </authorList>
    </citation>
    <scope>NUCLEOTIDE SEQUENCE [LARGE SCALE GENOMIC DNA]</scope>
    <source>
        <strain evidence="10">CCM 8702</strain>
    </source>
</reference>
<dbReference type="EMBL" id="BMDD01000003">
    <property type="protein sequence ID" value="GGH78945.1"/>
    <property type="molecule type" value="Genomic_DNA"/>
</dbReference>
<keyword evidence="10" id="KW-1185">Reference proteome</keyword>
<dbReference type="SUPFAM" id="SSF103473">
    <property type="entry name" value="MFS general substrate transporter"/>
    <property type="match status" value="1"/>
</dbReference>
<evidence type="ECO:0000256" key="6">
    <source>
        <dbReference type="ARBA" id="ARBA00023136"/>
    </source>
</evidence>
<organism evidence="9 10">
    <name type="scientific">Saccharibacillus endophyticus</name>
    <dbReference type="NCBI Taxonomy" id="2060666"/>
    <lineage>
        <taxon>Bacteria</taxon>
        <taxon>Bacillati</taxon>
        <taxon>Bacillota</taxon>
        <taxon>Bacilli</taxon>
        <taxon>Bacillales</taxon>
        <taxon>Paenibacillaceae</taxon>
        <taxon>Saccharibacillus</taxon>
    </lineage>
</organism>
<evidence type="ECO:0000256" key="5">
    <source>
        <dbReference type="ARBA" id="ARBA00022989"/>
    </source>
</evidence>
<sequence>MSHLSARRFPWFGLLALAMAGFIAIMTETLPAGLLPQIKEGLRISESSAGQLVTFYAVGSLVAAIPVAVLTKSWRRRPLLLLSIFGFLIFNTVTALSSNYALTLFARFFAGVAAGVSWGQIGGYALRMVPEHLKGRGMAVAMIGTPIALSFGVPAGTLLGSFMGWRSVFWLMSLLAFILIFWILWKVPDYPGQPADKRVSVKQVLFTPGIIPILTVVLAWMLSHNILYTYIAPFLADVGLESQVGLILLIFGLMALVGIWITGMFIDRRLRMLVLASLAGFSLISLILGLWSGHMIVVFGSVALWGLTFGGAATLLQTALAQAAGEQGVDLVMPINTTVWNLAIALGGMVGGVLLNQWGAASFSWVMLALSLVALFVAGSAKKHGFR</sequence>
<feature type="domain" description="Major facilitator superfamily (MFS) profile" evidence="8">
    <location>
        <begin position="13"/>
        <end position="383"/>
    </location>
</feature>
<evidence type="ECO:0000313" key="9">
    <source>
        <dbReference type="EMBL" id="GGH78945.1"/>
    </source>
</evidence>
<feature type="transmembrane region" description="Helical" evidence="7">
    <location>
        <begin position="273"/>
        <end position="291"/>
    </location>
</feature>
<evidence type="ECO:0000256" key="7">
    <source>
        <dbReference type="SAM" id="Phobius"/>
    </source>
</evidence>